<comment type="caution">
    <text evidence="1">The sequence shown here is derived from an EMBL/GenBank/DDBJ whole genome shotgun (WGS) entry which is preliminary data.</text>
</comment>
<keyword evidence="2" id="KW-1185">Reference proteome</keyword>
<accession>A0ACC1MNM5</accession>
<protein>
    <submittedName>
        <fullName evidence="1">Uncharacterized protein</fullName>
    </submittedName>
</protein>
<name>A0ACC1MNM5_9PEZI</name>
<organism evidence="1 2">
    <name type="scientific">Xylaria curta</name>
    <dbReference type="NCBI Taxonomy" id="42375"/>
    <lineage>
        <taxon>Eukaryota</taxon>
        <taxon>Fungi</taxon>
        <taxon>Dikarya</taxon>
        <taxon>Ascomycota</taxon>
        <taxon>Pezizomycotina</taxon>
        <taxon>Sordariomycetes</taxon>
        <taxon>Xylariomycetidae</taxon>
        <taxon>Xylariales</taxon>
        <taxon>Xylariaceae</taxon>
        <taxon>Xylaria</taxon>
    </lineage>
</organism>
<dbReference type="EMBL" id="JAPDGR010004499">
    <property type="protein sequence ID" value="KAJ2967941.1"/>
    <property type="molecule type" value="Genomic_DNA"/>
</dbReference>
<proteinExistence type="predicted"/>
<reference evidence="1" key="1">
    <citation type="submission" date="2022-10" db="EMBL/GenBank/DDBJ databases">
        <title>Genome Sequence of Xylaria curta.</title>
        <authorList>
            <person name="Buettner E."/>
        </authorList>
    </citation>
    <scope>NUCLEOTIDE SEQUENCE</scope>
    <source>
        <strain evidence="1">Babe10</strain>
    </source>
</reference>
<evidence type="ECO:0000313" key="1">
    <source>
        <dbReference type="EMBL" id="KAJ2967941.1"/>
    </source>
</evidence>
<dbReference type="Proteomes" id="UP001143856">
    <property type="component" value="Unassembled WGS sequence"/>
</dbReference>
<gene>
    <name evidence="1" type="ORF">NUW58_g10331</name>
</gene>
<evidence type="ECO:0000313" key="2">
    <source>
        <dbReference type="Proteomes" id="UP001143856"/>
    </source>
</evidence>
<sequence>MLHRDTNLGLDFDLFAYRPRLTNPGRLEPNQLAASVDCSGAPATSHLHRAASRINRVSLPINHLPCAHQSSPISVCPSRPRLLPLWRVWAPSRLFCSVLTVLAVLTVLTALPAVVEMESRSLPQALSSSYAPRLRTYNNALLAPVLQSTAPGPVARTTKRGTTVINYAEDGYDYDDDDDDDNRRRPHRPAESAARG</sequence>